<dbReference type="PANTHER" id="PTHR11697">
    <property type="entry name" value="GENERAL TRANSCRIPTION FACTOR 2-RELATED ZINC FINGER PROTEIN"/>
    <property type="match status" value="1"/>
</dbReference>
<feature type="domain" description="DUF4371" evidence="1">
    <location>
        <begin position="8"/>
        <end position="184"/>
    </location>
</feature>
<accession>A0AAV2E962</accession>
<dbReference type="PANTHER" id="PTHR11697:SF230">
    <property type="entry name" value="ZINC FINGER, MYM DOMAIN CONTAINING 1"/>
    <property type="match status" value="1"/>
</dbReference>
<reference evidence="2 3" key="1">
    <citation type="submission" date="2024-04" db="EMBL/GenBank/DDBJ databases">
        <authorList>
            <person name="Fracassetti M."/>
        </authorList>
    </citation>
    <scope>NUCLEOTIDE SEQUENCE [LARGE SCALE GENOMIC DNA]</scope>
</reference>
<gene>
    <name evidence="2" type="ORF">LTRI10_LOCUS23773</name>
</gene>
<dbReference type="Pfam" id="PF14291">
    <property type="entry name" value="DUF4371"/>
    <property type="match status" value="1"/>
</dbReference>
<dbReference type="InterPro" id="IPR025398">
    <property type="entry name" value="DUF4371"/>
</dbReference>
<protein>
    <recommendedName>
        <fullName evidence="1">DUF4371 domain-containing protein</fullName>
    </recommendedName>
</protein>
<dbReference type="AlphaFoldDB" id="A0AAV2E962"/>
<dbReference type="InterPro" id="IPR055298">
    <property type="entry name" value="AtLOH3-like"/>
</dbReference>
<dbReference type="SUPFAM" id="SSF53098">
    <property type="entry name" value="Ribonuclease H-like"/>
    <property type="match status" value="1"/>
</dbReference>
<evidence type="ECO:0000313" key="2">
    <source>
        <dbReference type="EMBL" id="CAL1382451.1"/>
    </source>
</evidence>
<dbReference type="InterPro" id="IPR012337">
    <property type="entry name" value="RNaseH-like_sf"/>
</dbReference>
<dbReference type="Proteomes" id="UP001497516">
    <property type="component" value="Chromosome 4"/>
</dbReference>
<organism evidence="2 3">
    <name type="scientific">Linum trigynum</name>
    <dbReference type="NCBI Taxonomy" id="586398"/>
    <lineage>
        <taxon>Eukaryota</taxon>
        <taxon>Viridiplantae</taxon>
        <taxon>Streptophyta</taxon>
        <taxon>Embryophyta</taxon>
        <taxon>Tracheophyta</taxon>
        <taxon>Spermatophyta</taxon>
        <taxon>Magnoliopsida</taxon>
        <taxon>eudicotyledons</taxon>
        <taxon>Gunneridae</taxon>
        <taxon>Pentapetalae</taxon>
        <taxon>rosids</taxon>
        <taxon>fabids</taxon>
        <taxon>Malpighiales</taxon>
        <taxon>Linaceae</taxon>
        <taxon>Linum</taxon>
    </lineage>
</organism>
<keyword evidence="3" id="KW-1185">Reference proteome</keyword>
<name>A0AAV2E962_9ROSI</name>
<proteinExistence type="predicted"/>
<sequence length="489" mass="55735">MERQTSEEVQKNRTRVKASIIVAHLLALQGVAFRGHDETEESSNRGGFIEFLQLLADHNEEIGRVALDNAPLNAKYISHEIQKQILHVLAKKVRNHIFEEVGNYKYSIIVDESSHEQMAIVLRFVDAKGLIQERFFDIVHVENTTSKTLYSAIRSTLSFYKFLIQNLRGQGYDGASNMRGEWNGLQGLFMKDSPQAYYVHCMAHRLQLSLVAAAKEVYWVHEFFRNLSFIVTAVTGSCKRQDQLEAAEAAKIALQLAAGEIETGKGANQVSTLQRPCDTRWSSHLISISNLIKLYGSTCKVLEKIMNDGCSANAKWDATSALERMKSFNFIFILFLMKEILSTTDMLSQALQRKFQDIFNAMILVESTKKLLNEFRDKEWDSLLAKVIEFSKQYDIEVPDLGAPFFRGRSILKRDVTNEHHYHYDVFNAAIDVQMTELGSRFNDRVVELLKLSSSLNPRDGYKTLTLMLSASLQGSIILLIFQRMTLIH</sequence>
<dbReference type="EMBL" id="OZ034817">
    <property type="protein sequence ID" value="CAL1382451.1"/>
    <property type="molecule type" value="Genomic_DNA"/>
</dbReference>
<evidence type="ECO:0000313" key="3">
    <source>
        <dbReference type="Proteomes" id="UP001497516"/>
    </source>
</evidence>
<evidence type="ECO:0000259" key="1">
    <source>
        <dbReference type="Pfam" id="PF14291"/>
    </source>
</evidence>